<sequence length="126" mass="13912">MEHSLKITRTDVGKEGTLSLVGDVTMTEVQETKGALLEAIGEVDRLYLDLHQVESADVSFIQLLCAAHRECFLTKKDLFLQGKVSGNLETLLERAGYVKQCGCFPAARESCLWSVCGGNLNFDTRE</sequence>
<keyword evidence="3" id="KW-1185">Reference proteome</keyword>
<dbReference type="PROSITE" id="PS50801">
    <property type="entry name" value="STAS"/>
    <property type="match status" value="1"/>
</dbReference>
<dbReference type="PANTHER" id="PTHR35849">
    <property type="entry name" value="BLR2341 PROTEIN"/>
    <property type="match status" value="1"/>
</dbReference>
<evidence type="ECO:0000313" key="2">
    <source>
        <dbReference type="EMBL" id="SHO53383.1"/>
    </source>
</evidence>
<dbReference type="Pfam" id="PF13466">
    <property type="entry name" value="STAS_2"/>
    <property type="match status" value="1"/>
</dbReference>
<dbReference type="OrthoDB" id="5397031at2"/>
<protein>
    <submittedName>
        <fullName evidence="2">Anti-anti-sigma regulatory factor (Antagonist of anti-sigma factor)</fullName>
    </submittedName>
</protein>
<gene>
    <name evidence="2" type="ORF">SAMN02745220_05092</name>
</gene>
<dbReference type="SUPFAM" id="SSF52091">
    <property type="entry name" value="SpoIIaa-like"/>
    <property type="match status" value="1"/>
</dbReference>
<dbReference type="InterPro" id="IPR002645">
    <property type="entry name" value="STAS_dom"/>
</dbReference>
<organism evidence="2 3">
    <name type="scientific">Desulfopila aestuarii DSM 18488</name>
    <dbReference type="NCBI Taxonomy" id="1121416"/>
    <lineage>
        <taxon>Bacteria</taxon>
        <taxon>Pseudomonadati</taxon>
        <taxon>Thermodesulfobacteriota</taxon>
        <taxon>Desulfobulbia</taxon>
        <taxon>Desulfobulbales</taxon>
        <taxon>Desulfocapsaceae</taxon>
        <taxon>Desulfopila</taxon>
    </lineage>
</organism>
<dbReference type="InterPro" id="IPR036513">
    <property type="entry name" value="STAS_dom_sf"/>
</dbReference>
<accession>A0A1M7YL86</accession>
<dbReference type="RefSeq" id="WP_073616954.1">
    <property type="nucleotide sequence ID" value="NZ_FRFE01000053.1"/>
</dbReference>
<proteinExistence type="predicted"/>
<dbReference type="Proteomes" id="UP000184603">
    <property type="component" value="Unassembled WGS sequence"/>
</dbReference>
<dbReference type="EMBL" id="FRFE01000053">
    <property type="protein sequence ID" value="SHO53383.1"/>
    <property type="molecule type" value="Genomic_DNA"/>
</dbReference>
<dbReference type="CDD" id="cd07043">
    <property type="entry name" value="STAS_anti-anti-sigma_factors"/>
    <property type="match status" value="1"/>
</dbReference>
<dbReference type="STRING" id="1121416.SAMN02745220_05092"/>
<dbReference type="InterPro" id="IPR058548">
    <property type="entry name" value="MlaB-like_STAS"/>
</dbReference>
<dbReference type="Gene3D" id="3.30.750.24">
    <property type="entry name" value="STAS domain"/>
    <property type="match status" value="1"/>
</dbReference>
<dbReference type="PANTHER" id="PTHR35849:SF2">
    <property type="entry name" value="BLR2341 PROTEIN"/>
    <property type="match status" value="1"/>
</dbReference>
<reference evidence="2 3" key="1">
    <citation type="submission" date="2016-12" db="EMBL/GenBank/DDBJ databases">
        <authorList>
            <person name="Song W.-J."/>
            <person name="Kurnit D.M."/>
        </authorList>
    </citation>
    <scope>NUCLEOTIDE SEQUENCE [LARGE SCALE GENOMIC DNA]</scope>
    <source>
        <strain evidence="2 3">DSM 18488</strain>
    </source>
</reference>
<evidence type="ECO:0000259" key="1">
    <source>
        <dbReference type="PROSITE" id="PS50801"/>
    </source>
</evidence>
<dbReference type="InterPro" id="IPR052746">
    <property type="entry name" value="MlaB_ABC_Transporter"/>
</dbReference>
<name>A0A1M7YL86_9BACT</name>
<feature type="domain" description="STAS" evidence="1">
    <location>
        <begin position="18"/>
        <end position="97"/>
    </location>
</feature>
<evidence type="ECO:0000313" key="3">
    <source>
        <dbReference type="Proteomes" id="UP000184603"/>
    </source>
</evidence>
<dbReference type="AlphaFoldDB" id="A0A1M7YL86"/>